<dbReference type="EMBL" id="FMZW01000071">
    <property type="protein sequence ID" value="SDF74544.1"/>
    <property type="molecule type" value="Genomic_DNA"/>
</dbReference>
<accession>A0A1G7NKE3</accession>
<gene>
    <name evidence="1" type="ORF">SAMN05216337_107110</name>
</gene>
<evidence type="ECO:0000313" key="2">
    <source>
        <dbReference type="Proteomes" id="UP000199245"/>
    </source>
</evidence>
<sequence>MSGNPDPVQDTFASTDLAGAIAAQLSTRHGSDRAALRHVMACVLELDILFAEIEARLVQRKVLKDGPSLARELLWRYIDAREPG</sequence>
<dbReference type="Proteomes" id="UP000199245">
    <property type="component" value="Unassembled WGS sequence"/>
</dbReference>
<proteinExistence type="predicted"/>
<reference evidence="1 2" key="1">
    <citation type="submission" date="2016-10" db="EMBL/GenBank/DDBJ databases">
        <authorList>
            <person name="de Groot N.N."/>
        </authorList>
    </citation>
    <scope>NUCLEOTIDE SEQUENCE [LARGE SCALE GENOMIC DNA]</scope>
    <source>
        <strain evidence="1 2">R5</strain>
    </source>
</reference>
<evidence type="ECO:0000313" key="1">
    <source>
        <dbReference type="EMBL" id="SDF74544.1"/>
    </source>
</evidence>
<name>A0A1G7NKE3_9BRAD</name>
<dbReference type="AlphaFoldDB" id="A0A1G7NKE3"/>
<organism evidence="1 2">
    <name type="scientific">Bradyrhizobium brasilense</name>
    <dbReference type="NCBI Taxonomy" id="1419277"/>
    <lineage>
        <taxon>Bacteria</taxon>
        <taxon>Pseudomonadati</taxon>
        <taxon>Pseudomonadota</taxon>
        <taxon>Alphaproteobacteria</taxon>
        <taxon>Hyphomicrobiales</taxon>
        <taxon>Nitrobacteraceae</taxon>
        <taxon>Bradyrhizobium</taxon>
    </lineage>
</organism>
<dbReference type="RefSeq" id="WP_092090168.1">
    <property type="nucleotide sequence ID" value="NZ_FMZW01000071.1"/>
</dbReference>
<protein>
    <submittedName>
        <fullName evidence="1">Uncharacterized protein</fullName>
    </submittedName>
</protein>